<dbReference type="AlphaFoldDB" id="A0AA36N011"/>
<sequence>MLEISRLQHLTKARVQIEKLGQEGADGFGTGAGGRLIILAGPREAVRDAAVQAAAMLGQAGAPRVGKGPQVHCSCGEVFTEDAAFCKKCGEKRPQAAPRGRKARSVSPVASGHPGALSTAAATARPGTSDSQTQLLKALLAGPMPQLSRLELLFPADFVRLCLESGSHLQTVTLRSGSHVELSPPGPESMRMVTVNGTMLGNTMAVLQLQELLLQYQR</sequence>
<organism evidence="2 3">
    <name type="scientific">Effrenium voratum</name>
    <dbReference type="NCBI Taxonomy" id="2562239"/>
    <lineage>
        <taxon>Eukaryota</taxon>
        <taxon>Sar</taxon>
        <taxon>Alveolata</taxon>
        <taxon>Dinophyceae</taxon>
        <taxon>Suessiales</taxon>
        <taxon>Symbiodiniaceae</taxon>
        <taxon>Effrenium</taxon>
    </lineage>
</organism>
<keyword evidence="3" id="KW-1185">Reference proteome</keyword>
<comment type="caution">
    <text evidence="2">The sequence shown here is derived from an EMBL/GenBank/DDBJ whole genome shotgun (WGS) entry which is preliminary data.</text>
</comment>
<evidence type="ECO:0000313" key="2">
    <source>
        <dbReference type="EMBL" id="CAJ1386985.1"/>
    </source>
</evidence>
<name>A0AA36N011_9DINO</name>
<protein>
    <submittedName>
        <fullName evidence="2">Uncharacterized protein</fullName>
    </submittedName>
</protein>
<reference evidence="2" key="1">
    <citation type="submission" date="2023-08" db="EMBL/GenBank/DDBJ databases">
        <authorList>
            <person name="Chen Y."/>
            <person name="Shah S."/>
            <person name="Dougan E. K."/>
            <person name="Thang M."/>
            <person name="Chan C."/>
        </authorList>
    </citation>
    <scope>NUCLEOTIDE SEQUENCE</scope>
</reference>
<dbReference type="Proteomes" id="UP001178507">
    <property type="component" value="Unassembled WGS sequence"/>
</dbReference>
<accession>A0AA36N011</accession>
<evidence type="ECO:0000256" key="1">
    <source>
        <dbReference type="SAM" id="MobiDB-lite"/>
    </source>
</evidence>
<evidence type="ECO:0000313" key="3">
    <source>
        <dbReference type="Proteomes" id="UP001178507"/>
    </source>
</evidence>
<proteinExistence type="predicted"/>
<dbReference type="EMBL" id="CAUJNA010001446">
    <property type="protein sequence ID" value="CAJ1386985.1"/>
    <property type="molecule type" value="Genomic_DNA"/>
</dbReference>
<gene>
    <name evidence="2" type="ORF">EVOR1521_LOCUS13146</name>
</gene>
<feature type="region of interest" description="Disordered" evidence="1">
    <location>
        <begin position="92"/>
        <end position="128"/>
    </location>
</feature>